<reference evidence="3 4" key="1">
    <citation type="journal article" date="2021" name="Sci. Rep.">
        <title>The genome of the diatom Chaetoceros tenuissimus carries an ancient integrated fragment of an extant virus.</title>
        <authorList>
            <person name="Hongo Y."/>
            <person name="Kimura K."/>
            <person name="Takaki Y."/>
            <person name="Yoshida Y."/>
            <person name="Baba S."/>
            <person name="Kobayashi G."/>
            <person name="Nagasaki K."/>
            <person name="Hano T."/>
            <person name="Tomaru Y."/>
        </authorList>
    </citation>
    <scope>NUCLEOTIDE SEQUENCE [LARGE SCALE GENOMIC DNA]</scope>
    <source>
        <strain evidence="3 4">NIES-3715</strain>
    </source>
</reference>
<accession>A0AAD3H0B4</accession>
<comment type="caution">
    <text evidence="3">The sequence shown here is derived from an EMBL/GenBank/DDBJ whole genome shotgun (WGS) entry which is preliminary data.</text>
</comment>
<dbReference type="Proteomes" id="UP001054902">
    <property type="component" value="Unassembled WGS sequence"/>
</dbReference>
<dbReference type="InterPro" id="IPR011989">
    <property type="entry name" value="ARM-like"/>
</dbReference>
<proteinExistence type="predicted"/>
<gene>
    <name evidence="3" type="ORF">CTEN210_02090</name>
</gene>
<feature type="region of interest" description="Disordered" evidence="1">
    <location>
        <begin position="62"/>
        <end position="97"/>
    </location>
</feature>
<dbReference type="EMBL" id="BLLK01000022">
    <property type="protein sequence ID" value="GFH45616.1"/>
    <property type="molecule type" value="Genomic_DNA"/>
</dbReference>
<sequence length="589" mass="67201">MIVLLSFLFMCYTSYSPFLTVHAKEIVATNEWQKLEEGDSIPKGLHVRMDIETGEKWVKLLDEDEPDTSTKATQEETKSSASTSHGLMVQDEKNEKNNVQKLHDSTVKITQLANAELSSDASQKITSQLLAQSQREQNMKESIAALNDFTADESINESDLDMMYRTLSSLPEEELVNMDMQLPARLTEDSSDKEKMMFEVQVRAIWSARQQLLKKMEEEYLADVTDIIQERIESIKNYLGDPMTHIRQVMKAEVKDKDGSSSLSTIVEVLEDLEFQLTDLDNARDFHDMGGWPLLVALLTDSIHGLEFEIEQAVSVQAKSLDIDQMNKTDGSMTIELSDDVLDHLREYQRVMWKIQGIACWCMGTAVKNVFEFHSWAVEDFSSLMAQNASGDIVNVITILLNKLHSESTVGPSILDISMDDVDLQVRRKYEVYALGSLLRGNREAIDYFGSVNGPSILFDMFDYLTKDQDITRLDKATLKLLEKVVILSDDLLMDVKLHPSEDTKRDHALIEAFVTRDWCDAPFKMYRQGSISIQRRMLEILIHHAPFCNYQVEMSKFESILNDDSDDEDVNNLRKTFQEMVKSAADEL</sequence>
<protein>
    <recommendedName>
        <fullName evidence="5">Nucleotide exchange factor SIL1</fullName>
    </recommendedName>
</protein>
<evidence type="ECO:0000256" key="1">
    <source>
        <dbReference type="SAM" id="MobiDB-lite"/>
    </source>
</evidence>
<dbReference type="GO" id="GO:0005783">
    <property type="term" value="C:endoplasmic reticulum"/>
    <property type="evidence" value="ECO:0007669"/>
    <property type="project" value="TreeGrafter"/>
</dbReference>
<feature type="chain" id="PRO_5042127132" description="Nucleotide exchange factor SIL1" evidence="2">
    <location>
        <begin position="24"/>
        <end position="589"/>
    </location>
</feature>
<dbReference type="InterPro" id="IPR050693">
    <property type="entry name" value="Hsp70_NEF-Inhibitors"/>
</dbReference>
<evidence type="ECO:0008006" key="5">
    <source>
        <dbReference type="Google" id="ProtNLM"/>
    </source>
</evidence>
<feature type="signal peptide" evidence="2">
    <location>
        <begin position="1"/>
        <end position="23"/>
    </location>
</feature>
<keyword evidence="2" id="KW-0732">Signal</keyword>
<evidence type="ECO:0000313" key="3">
    <source>
        <dbReference type="EMBL" id="GFH45616.1"/>
    </source>
</evidence>
<evidence type="ECO:0000256" key="2">
    <source>
        <dbReference type="SAM" id="SignalP"/>
    </source>
</evidence>
<dbReference type="GO" id="GO:0000774">
    <property type="term" value="F:adenyl-nucleotide exchange factor activity"/>
    <property type="evidence" value="ECO:0007669"/>
    <property type="project" value="TreeGrafter"/>
</dbReference>
<dbReference type="InterPro" id="IPR016024">
    <property type="entry name" value="ARM-type_fold"/>
</dbReference>
<dbReference type="SUPFAM" id="SSF48371">
    <property type="entry name" value="ARM repeat"/>
    <property type="match status" value="1"/>
</dbReference>
<evidence type="ECO:0000313" key="4">
    <source>
        <dbReference type="Proteomes" id="UP001054902"/>
    </source>
</evidence>
<name>A0AAD3H0B4_9STRA</name>
<dbReference type="Gene3D" id="1.25.10.10">
    <property type="entry name" value="Leucine-rich Repeat Variant"/>
    <property type="match status" value="1"/>
</dbReference>
<dbReference type="AlphaFoldDB" id="A0AAD3H0B4"/>
<organism evidence="3 4">
    <name type="scientific">Chaetoceros tenuissimus</name>
    <dbReference type="NCBI Taxonomy" id="426638"/>
    <lineage>
        <taxon>Eukaryota</taxon>
        <taxon>Sar</taxon>
        <taxon>Stramenopiles</taxon>
        <taxon>Ochrophyta</taxon>
        <taxon>Bacillariophyta</taxon>
        <taxon>Coscinodiscophyceae</taxon>
        <taxon>Chaetocerotophycidae</taxon>
        <taxon>Chaetocerotales</taxon>
        <taxon>Chaetocerotaceae</taxon>
        <taxon>Chaetoceros</taxon>
    </lineage>
</organism>
<keyword evidence="4" id="KW-1185">Reference proteome</keyword>
<dbReference type="PANTHER" id="PTHR19316:SF18">
    <property type="entry name" value="HSP70-BINDING PROTEIN 1"/>
    <property type="match status" value="1"/>
</dbReference>
<dbReference type="PANTHER" id="PTHR19316">
    <property type="entry name" value="PROTEIN FOLDING REGULATOR"/>
    <property type="match status" value="1"/>
</dbReference>